<evidence type="ECO:0000256" key="2">
    <source>
        <dbReference type="ARBA" id="ARBA00023125"/>
    </source>
</evidence>
<reference evidence="5 6" key="1">
    <citation type="submission" date="2020-04" db="EMBL/GenBank/DDBJ databases">
        <authorList>
            <person name="De Canck E."/>
        </authorList>
    </citation>
    <scope>NUCLEOTIDE SEQUENCE [LARGE SCALE GENOMIC DNA]</scope>
    <source>
        <strain evidence="5 6">LMG 29542</strain>
    </source>
</reference>
<dbReference type="PROSITE" id="PS01124">
    <property type="entry name" value="HTH_ARAC_FAMILY_2"/>
    <property type="match status" value="1"/>
</dbReference>
<feature type="domain" description="HTH araC/xylS-type" evidence="4">
    <location>
        <begin position="207"/>
        <end position="307"/>
    </location>
</feature>
<evidence type="ECO:0000313" key="6">
    <source>
        <dbReference type="Proteomes" id="UP000494363"/>
    </source>
</evidence>
<evidence type="ECO:0000256" key="3">
    <source>
        <dbReference type="ARBA" id="ARBA00023163"/>
    </source>
</evidence>
<dbReference type="SUPFAM" id="SSF46689">
    <property type="entry name" value="Homeodomain-like"/>
    <property type="match status" value="1"/>
</dbReference>
<sequence length="319" mass="35102">MIQRADENTWNGVPMGRDEWIDMMSSIGLQYQFDSPHAGASTHDSARAGSSVIVNLDIAWQSTAPILHHGDDGDLFVQVVRSGTRWIKPRGGQTMSFGPGDVALVDPTVWHGASVRERTCMSILRIPRSALQERGLPNHFPMICRPDTASPDVCAVRDFVLHLASQAGKASEATLARFGEQCVDLVDVLVNDPGVTHAGRSTPSIVLRTKQLISRYIGDPDLSVERIAAELNMSTSSLTRALHGSGLSVMRHAWSLRIERAARRLRADTSHGNIQAIAYQCGFTNYAHFSRVFKARYGMTPREYAASHKAVRNRTAEQT</sequence>
<dbReference type="AlphaFoldDB" id="A0A6J5D589"/>
<dbReference type="PRINTS" id="PR00032">
    <property type="entry name" value="HTHARAC"/>
</dbReference>
<keyword evidence="6" id="KW-1185">Reference proteome</keyword>
<dbReference type="InterPro" id="IPR018060">
    <property type="entry name" value="HTH_AraC"/>
</dbReference>
<dbReference type="InterPro" id="IPR018062">
    <property type="entry name" value="HTH_AraC-typ_CS"/>
</dbReference>
<evidence type="ECO:0000313" key="5">
    <source>
        <dbReference type="EMBL" id="CAB3749368.1"/>
    </source>
</evidence>
<evidence type="ECO:0000256" key="1">
    <source>
        <dbReference type="ARBA" id="ARBA00023015"/>
    </source>
</evidence>
<dbReference type="RefSeq" id="WP_175225319.1">
    <property type="nucleotide sequence ID" value="NZ_CADIKH010000004.1"/>
</dbReference>
<dbReference type="Gene3D" id="1.10.10.60">
    <property type="entry name" value="Homeodomain-like"/>
    <property type="match status" value="1"/>
</dbReference>
<dbReference type="GO" id="GO:0043565">
    <property type="term" value="F:sequence-specific DNA binding"/>
    <property type="evidence" value="ECO:0007669"/>
    <property type="project" value="InterPro"/>
</dbReference>
<dbReference type="PROSITE" id="PS00041">
    <property type="entry name" value="HTH_ARAC_FAMILY_1"/>
    <property type="match status" value="1"/>
</dbReference>
<gene>
    <name evidence="5" type="primary">rhaS_4</name>
    <name evidence="5" type="ORF">LMG29542_00965</name>
</gene>
<dbReference type="Proteomes" id="UP000494363">
    <property type="component" value="Unassembled WGS sequence"/>
</dbReference>
<protein>
    <submittedName>
        <fullName evidence="5">HTH-type transcriptional activator RhaS</fullName>
    </submittedName>
</protein>
<dbReference type="GO" id="GO:0003700">
    <property type="term" value="F:DNA-binding transcription factor activity"/>
    <property type="evidence" value="ECO:0007669"/>
    <property type="project" value="InterPro"/>
</dbReference>
<dbReference type="EMBL" id="CADIKH010000004">
    <property type="protein sequence ID" value="CAB3749368.1"/>
    <property type="molecule type" value="Genomic_DNA"/>
</dbReference>
<dbReference type="PANTHER" id="PTHR46796">
    <property type="entry name" value="HTH-TYPE TRANSCRIPTIONAL ACTIVATOR RHAS-RELATED"/>
    <property type="match status" value="1"/>
</dbReference>
<dbReference type="PANTHER" id="PTHR46796:SF6">
    <property type="entry name" value="ARAC SUBFAMILY"/>
    <property type="match status" value="1"/>
</dbReference>
<organism evidence="5 6">
    <name type="scientific">Paraburkholderia humisilvae</name>
    <dbReference type="NCBI Taxonomy" id="627669"/>
    <lineage>
        <taxon>Bacteria</taxon>
        <taxon>Pseudomonadati</taxon>
        <taxon>Pseudomonadota</taxon>
        <taxon>Betaproteobacteria</taxon>
        <taxon>Burkholderiales</taxon>
        <taxon>Burkholderiaceae</taxon>
        <taxon>Paraburkholderia</taxon>
    </lineage>
</organism>
<dbReference type="SMART" id="SM00342">
    <property type="entry name" value="HTH_ARAC"/>
    <property type="match status" value="1"/>
</dbReference>
<name>A0A6J5D589_9BURK</name>
<proteinExistence type="predicted"/>
<keyword evidence="2" id="KW-0238">DNA-binding</keyword>
<accession>A0A6J5D589</accession>
<evidence type="ECO:0000259" key="4">
    <source>
        <dbReference type="PROSITE" id="PS01124"/>
    </source>
</evidence>
<keyword evidence="3" id="KW-0804">Transcription</keyword>
<keyword evidence="1" id="KW-0805">Transcription regulation</keyword>
<dbReference type="InterPro" id="IPR050204">
    <property type="entry name" value="AraC_XylS_family_regulators"/>
</dbReference>
<dbReference type="InterPro" id="IPR009057">
    <property type="entry name" value="Homeodomain-like_sf"/>
</dbReference>
<dbReference type="InterPro" id="IPR020449">
    <property type="entry name" value="Tscrpt_reg_AraC-type_HTH"/>
</dbReference>
<dbReference type="Pfam" id="PF12833">
    <property type="entry name" value="HTH_18"/>
    <property type="match status" value="1"/>
</dbReference>